<keyword evidence="3" id="KW-0963">Cytoplasm</keyword>
<dbReference type="PANTHER" id="PTHR19378">
    <property type="entry name" value="GOLGIN- RELATED"/>
    <property type="match status" value="1"/>
</dbReference>
<dbReference type="Proteomes" id="UP001164746">
    <property type="component" value="Chromosome 13"/>
</dbReference>
<keyword evidence="7 10" id="KW-0175">Coiled coil</keyword>
<evidence type="ECO:0000256" key="4">
    <source>
        <dbReference type="ARBA" id="ARBA00022618"/>
    </source>
</evidence>
<evidence type="ECO:0000256" key="8">
    <source>
        <dbReference type="ARBA" id="ARBA00023212"/>
    </source>
</evidence>
<feature type="domain" description="HAUS augmin-like complex subunit 3 N-terminal" evidence="11">
    <location>
        <begin position="28"/>
        <end position="320"/>
    </location>
</feature>
<comment type="subcellular location">
    <subcellularLocation>
        <location evidence="1">Cytoplasm</location>
        <location evidence="1">Cytoskeleton</location>
        <location evidence="1">Spindle</location>
    </subcellularLocation>
</comment>
<evidence type="ECO:0000256" key="10">
    <source>
        <dbReference type="SAM" id="Coils"/>
    </source>
</evidence>
<evidence type="ECO:0000256" key="9">
    <source>
        <dbReference type="ARBA" id="ARBA00023306"/>
    </source>
</evidence>
<accession>A0ABY7FNV5</accession>
<dbReference type="PRINTS" id="PR02089">
    <property type="entry name" value="HAUSAUGMINL3"/>
</dbReference>
<organism evidence="12 13">
    <name type="scientific">Mya arenaria</name>
    <name type="common">Soft-shell clam</name>
    <dbReference type="NCBI Taxonomy" id="6604"/>
    <lineage>
        <taxon>Eukaryota</taxon>
        <taxon>Metazoa</taxon>
        <taxon>Spiralia</taxon>
        <taxon>Lophotrochozoa</taxon>
        <taxon>Mollusca</taxon>
        <taxon>Bivalvia</taxon>
        <taxon>Autobranchia</taxon>
        <taxon>Heteroconchia</taxon>
        <taxon>Euheterodonta</taxon>
        <taxon>Imparidentia</taxon>
        <taxon>Neoheterodontei</taxon>
        <taxon>Myida</taxon>
        <taxon>Myoidea</taxon>
        <taxon>Myidae</taxon>
        <taxon>Mya</taxon>
    </lineage>
</organism>
<reference evidence="12" key="1">
    <citation type="submission" date="2022-11" db="EMBL/GenBank/DDBJ databases">
        <title>Centuries of genome instability and evolution in soft-shell clam transmissible cancer (bioRxiv).</title>
        <authorList>
            <person name="Hart S.F.M."/>
            <person name="Yonemitsu M.A."/>
            <person name="Giersch R.M."/>
            <person name="Beal B.F."/>
            <person name="Arriagada G."/>
            <person name="Davis B.W."/>
            <person name="Ostrander E.A."/>
            <person name="Goff S.P."/>
            <person name="Metzger M.J."/>
        </authorList>
    </citation>
    <scope>NUCLEOTIDE SEQUENCE</scope>
    <source>
        <strain evidence="12">MELC-2E11</strain>
        <tissue evidence="12">Siphon/mantle</tissue>
    </source>
</reference>
<sequence length="636" mass="71560">MSGAQLVKRLHVLGYPGADSLEPQALDWMFENDALSPLLHWFCTSINTSNVLSDKQLNEYAALSNSGEVVLKGRQLEEALSSLDFSKDETASEESLKEEVEQLESSLRCYQQQKHRLAKRRNTLSNLQMTASQRLSRLGHVKSRAEQEYKAAVGKTHTANTQMDDSLELVGQAVGDLSLLYRPPANRSGDTSLRPTGNASLNATQAGLSFNTSHNATTNTAMTAIPCMFLSQTPVQQYHSAEETYTTQLTAYTKKQFFQGIAEMASCGGDSRFEILEVSDPDSLLVRGEREDVNMQDCRELARLQKLYAKSETERIKATCEMTRLKGQLESAKGILSSLDSGTFCNDGMKNKERLEKLRGMLGTVHQEFSALGEGDVPRLVQECRESKVIRVLTGDYNLKLARQDYFTANQEKVIRHLVVQRSRNEFLTMALEVELRAHREIHHILTSLYAQLSSQFQLWQARMVWCDVRQCPDPGPTQAGNDDSSDRAGSQLFLTYDVLVENARTLRHRHDQLTRTLNTTNSGDADHLHLLERSVSQCEDLLYSESSTASGAPPLTPRPLQQAIIQLGDLLKQLEQNILNLVKDIDQKKKLLKSDPLLARERKLFTYFFTNPAKLQQTLEDISNRLQAKTHMDKS</sequence>
<protein>
    <submittedName>
        <fullName evidence="12">HAUS3-like protein</fullName>
    </submittedName>
</protein>
<evidence type="ECO:0000259" key="11">
    <source>
        <dbReference type="Pfam" id="PF14932"/>
    </source>
</evidence>
<keyword evidence="13" id="KW-1185">Reference proteome</keyword>
<keyword evidence="5" id="KW-0493">Microtubule</keyword>
<evidence type="ECO:0000313" key="12">
    <source>
        <dbReference type="EMBL" id="WAR23282.1"/>
    </source>
</evidence>
<dbReference type="InterPro" id="IPR032733">
    <property type="entry name" value="HAUS3_N"/>
</dbReference>
<dbReference type="PANTHER" id="PTHR19378:SF0">
    <property type="entry name" value="HAUS AUGMIN-LIKE COMPLEX SUBUNIT 3"/>
    <property type="match status" value="1"/>
</dbReference>
<gene>
    <name evidence="12" type="ORF">MAR_036951</name>
</gene>
<feature type="coiled-coil region" evidence="10">
    <location>
        <begin position="86"/>
        <end position="120"/>
    </location>
</feature>
<evidence type="ECO:0000313" key="13">
    <source>
        <dbReference type="Proteomes" id="UP001164746"/>
    </source>
</evidence>
<proteinExistence type="inferred from homology"/>
<dbReference type="Pfam" id="PF14932">
    <property type="entry name" value="HAUS-augmin3"/>
    <property type="match status" value="1"/>
</dbReference>
<keyword evidence="4" id="KW-0132">Cell division</keyword>
<keyword evidence="9" id="KW-0131">Cell cycle</keyword>
<evidence type="ECO:0000256" key="2">
    <source>
        <dbReference type="ARBA" id="ARBA00009645"/>
    </source>
</evidence>
<keyword evidence="8" id="KW-0206">Cytoskeleton</keyword>
<evidence type="ECO:0000256" key="5">
    <source>
        <dbReference type="ARBA" id="ARBA00022701"/>
    </source>
</evidence>
<evidence type="ECO:0000256" key="7">
    <source>
        <dbReference type="ARBA" id="ARBA00023054"/>
    </source>
</evidence>
<evidence type="ECO:0000256" key="1">
    <source>
        <dbReference type="ARBA" id="ARBA00004186"/>
    </source>
</evidence>
<dbReference type="EMBL" id="CP111024">
    <property type="protein sequence ID" value="WAR23282.1"/>
    <property type="molecule type" value="Genomic_DNA"/>
</dbReference>
<name>A0ABY7FNV5_MYAAR</name>
<comment type="similarity">
    <text evidence="2">Belongs to the HAUS3 family.</text>
</comment>
<evidence type="ECO:0000256" key="6">
    <source>
        <dbReference type="ARBA" id="ARBA00022776"/>
    </source>
</evidence>
<feature type="coiled-coil region" evidence="10">
    <location>
        <begin position="565"/>
        <end position="592"/>
    </location>
</feature>
<evidence type="ECO:0000256" key="3">
    <source>
        <dbReference type="ARBA" id="ARBA00022490"/>
    </source>
</evidence>
<keyword evidence="6" id="KW-0498">Mitosis</keyword>
<dbReference type="InterPro" id="IPR026206">
    <property type="entry name" value="HAUS3"/>
</dbReference>